<keyword evidence="3" id="KW-1185">Reference proteome</keyword>
<evidence type="ECO:0000256" key="1">
    <source>
        <dbReference type="SAM" id="MobiDB-lite"/>
    </source>
</evidence>
<dbReference type="Proteomes" id="UP000237105">
    <property type="component" value="Unassembled WGS sequence"/>
</dbReference>
<accession>A0A2P5CMJ9</accession>
<reference evidence="3" key="1">
    <citation type="submission" date="2016-06" db="EMBL/GenBank/DDBJ databases">
        <title>Parallel loss of symbiosis genes in relatives of nitrogen-fixing non-legume Parasponia.</title>
        <authorList>
            <person name="Van Velzen R."/>
            <person name="Holmer R."/>
            <person name="Bu F."/>
            <person name="Rutten L."/>
            <person name="Van Zeijl A."/>
            <person name="Liu W."/>
            <person name="Santuari L."/>
            <person name="Cao Q."/>
            <person name="Sharma T."/>
            <person name="Shen D."/>
            <person name="Roswanjaya Y."/>
            <person name="Wardhani T."/>
            <person name="Kalhor M.S."/>
            <person name="Jansen J."/>
            <person name="Van den Hoogen J."/>
            <person name="Gungor B."/>
            <person name="Hartog M."/>
            <person name="Hontelez J."/>
            <person name="Verver J."/>
            <person name="Yang W.-C."/>
            <person name="Schijlen E."/>
            <person name="Repin R."/>
            <person name="Schilthuizen M."/>
            <person name="Schranz E."/>
            <person name="Heidstra R."/>
            <person name="Miyata K."/>
            <person name="Fedorova E."/>
            <person name="Kohlen W."/>
            <person name="Bisseling T."/>
            <person name="Smit S."/>
            <person name="Geurts R."/>
        </authorList>
    </citation>
    <scope>NUCLEOTIDE SEQUENCE [LARGE SCALE GENOMIC DNA]</scope>
    <source>
        <strain evidence="3">cv. WU1-14</strain>
    </source>
</reference>
<proteinExistence type="predicted"/>
<gene>
    <name evidence="2" type="ORF">PanWU01x14_139770</name>
</gene>
<feature type="compositionally biased region" description="Basic and acidic residues" evidence="1">
    <location>
        <begin position="16"/>
        <end position="27"/>
    </location>
</feature>
<feature type="compositionally biased region" description="Acidic residues" evidence="1">
    <location>
        <begin position="62"/>
        <end position="72"/>
    </location>
</feature>
<evidence type="ECO:0000313" key="3">
    <source>
        <dbReference type="Proteomes" id="UP000237105"/>
    </source>
</evidence>
<feature type="region of interest" description="Disordered" evidence="1">
    <location>
        <begin position="1"/>
        <end position="93"/>
    </location>
</feature>
<feature type="compositionally biased region" description="Polar residues" evidence="1">
    <location>
        <begin position="1"/>
        <end position="15"/>
    </location>
</feature>
<feature type="compositionally biased region" description="Basic and acidic residues" evidence="1">
    <location>
        <begin position="52"/>
        <end position="61"/>
    </location>
</feature>
<organism evidence="2 3">
    <name type="scientific">Parasponia andersonii</name>
    <name type="common">Sponia andersonii</name>
    <dbReference type="NCBI Taxonomy" id="3476"/>
    <lineage>
        <taxon>Eukaryota</taxon>
        <taxon>Viridiplantae</taxon>
        <taxon>Streptophyta</taxon>
        <taxon>Embryophyta</taxon>
        <taxon>Tracheophyta</taxon>
        <taxon>Spermatophyta</taxon>
        <taxon>Magnoliopsida</taxon>
        <taxon>eudicotyledons</taxon>
        <taxon>Gunneridae</taxon>
        <taxon>Pentapetalae</taxon>
        <taxon>rosids</taxon>
        <taxon>fabids</taxon>
        <taxon>Rosales</taxon>
        <taxon>Cannabaceae</taxon>
        <taxon>Parasponia</taxon>
    </lineage>
</organism>
<protein>
    <submittedName>
        <fullName evidence="2">Uncharacterized protein</fullName>
    </submittedName>
</protein>
<name>A0A2P5CMJ9_PARAD</name>
<feature type="compositionally biased region" description="Basic and acidic residues" evidence="1">
    <location>
        <begin position="77"/>
        <end position="93"/>
    </location>
</feature>
<evidence type="ECO:0000313" key="2">
    <source>
        <dbReference type="EMBL" id="PON62277.1"/>
    </source>
</evidence>
<sequence length="102" mass="11703">MQETHQNVGKYTTNQENKRERERVKETKPRRRERVREPRERAASVGATGQRGLERESFRERDDDDDDDDDGDGGGGGEREEAGPTVFRGRDRGKACLWALRG</sequence>
<dbReference type="EMBL" id="JXTB01000114">
    <property type="protein sequence ID" value="PON62277.1"/>
    <property type="molecule type" value="Genomic_DNA"/>
</dbReference>
<dbReference type="AlphaFoldDB" id="A0A2P5CMJ9"/>
<comment type="caution">
    <text evidence="2">The sequence shown here is derived from an EMBL/GenBank/DDBJ whole genome shotgun (WGS) entry which is preliminary data.</text>
</comment>